<accession>A0A7D5KYH5</accession>
<reference evidence="2 3" key="1">
    <citation type="submission" date="2020-07" db="EMBL/GenBank/DDBJ databases">
        <title>Gai3-2, isolated from salt lake.</title>
        <authorList>
            <person name="Cui H."/>
            <person name="Shi X."/>
        </authorList>
    </citation>
    <scope>NUCLEOTIDE SEQUENCE [LARGE SCALE GENOMIC DNA]</scope>
    <source>
        <strain evidence="2 3">Gai3-2</strain>
        <plasmid evidence="2 3">unnamed2</plasmid>
    </source>
</reference>
<dbReference type="AlphaFoldDB" id="A0A7D5KYH5"/>
<dbReference type="SUPFAM" id="SSF55781">
    <property type="entry name" value="GAF domain-like"/>
    <property type="match status" value="1"/>
</dbReference>
<keyword evidence="3" id="KW-1185">Reference proteome</keyword>
<dbReference type="PROSITE" id="PS51078">
    <property type="entry name" value="ICLR_ED"/>
    <property type="match status" value="1"/>
</dbReference>
<evidence type="ECO:0000313" key="2">
    <source>
        <dbReference type="EMBL" id="QLG29918.1"/>
    </source>
</evidence>
<sequence>MGVLWPVCERATEQIRNQGYAQNDEEQLNGTRSVSSANVVDGEVFGAISVDGPAHRLRWKFFHEELPQQVMSVTSEIRLEMLYS</sequence>
<dbReference type="Proteomes" id="UP000509750">
    <property type="component" value="Plasmid unnamed2"/>
</dbReference>
<gene>
    <name evidence="2" type="ORF">HUG10_20125</name>
</gene>
<dbReference type="InterPro" id="IPR014757">
    <property type="entry name" value="Tscrpt_reg_IclR_C"/>
</dbReference>
<name>A0A7D5KYH5_9EURY</name>
<keyword evidence="2" id="KW-0614">Plasmid</keyword>
<dbReference type="Gene3D" id="3.30.450.40">
    <property type="match status" value="1"/>
</dbReference>
<feature type="domain" description="IclR-ED" evidence="1">
    <location>
        <begin position="1"/>
        <end position="83"/>
    </location>
</feature>
<dbReference type="EMBL" id="CP058531">
    <property type="protein sequence ID" value="QLG29918.1"/>
    <property type="molecule type" value="Genomic_DNA"/>
</dbReference>
<organism evidence="2 3">
    <name type="scientific">Halorarum halophilum</name>
    <dbReference type="NCBI Taxonomy" id="2743090"/>
    <lineage>
        <taxon>Archaea</taxon>
        <taxon>Methanobacteriati</taxon>
        <taxon>Methanobacteriota</taxon>
        <taxon>Stenosarchaea group</taxon>
        <taxon>Halobacteria</taxon>
        <taxon>Halobacteriales</taxon>
        <taxon>Haloferacaceae</taxon>
        <taxon>Halorarum</taxon>
    </lineage>
</organism>
<geneLocation type="plasmid" evidence="2 3">
    <name>unnamed2</name>
</geneLocation>
<evidence type="ECO:0000259" key="1">
    <source>
        <dbReference type="PROSITE" id="PS51078"/>
    </source>
</evidence>
<dbReference type="InterPro" id="IPR029016">
    <property type="entry name" value="GAF-like_dom_sf"/>
</dbReference>
<evidence type="ECO:0000313" key="3">
    <source>
        <dbReference type="Proteomes" id="UP000509750"/>
    </source>
</evidence>
<dbReference type="Pfam" id="PF01614">
    <property type="entry name" value="IclR_C"/>
    <property type="match status" value="1"/>
</dbReference>
<dbReference type="KEGG" id="halg:HUG10_20125"/>
<proteinExistence type="predicted"/>
<protein>
    <recommendedName>
        <fullName evidence="1">IclR-ED domain-containing protein</fullName>
    </recommendedName>
</protein>